<dbReference type="Ensembl" id="ENSNNAT00000003700.1">
    <property type="protein sequence ID" value="ENSNNAP00000003525.1"/>
    <property type="gene ID" value="ENSNNAG00000002408.1"/>
</dbReference>
<dbReference type="AlphaFoldDB" id="A0A8C6VFH3"/>
<dbReference type="GO" id="GO:0009052">
    <property type="term" value="P:pentose-phosphate shunt, non-oxidative branch"/>
    <property type="evidence" value="ECO:0007669"/>
    <property type="project" value="Ensembl"/>
</dbReference>
<keyword evidence="7" id="KW-1185">Reference proteome</keyword>
<reference evidence="6" key="2">
    <citation type="submission" date="2025-09" db="UniProtKB">
        <authorList>
            <consortium name="Ensembl"/>
        </authorList>
    </citation>
    <scope>IDENTIFICATION</scope>
</reference>
<feature type="domain" description="Carbohydrate kinase FGGY N-terminal" evidence="5">
    <location>
        <begin position="19"/>
        <end position="206"/>
    </location>
</feature>
<evidence type="ECO:0000313" key="7">
    <source>
        <dbReference type="Proteomes" id="UP000694559"/>
    </source>
</evidence>
<dbReference type="GO" id="GO:0050277">
    <property type="term" value="F:sedoheptulokinase activity"/>
    <property type="evidence" value="ECO:0007669"/>
    <property type="project" value="Ensembl"/>
</dbReference>
<dbReference type="CDD" id="cd07777">
    <property type="entry name" value="ASKHA_NBD_FGGY_SHK"/>
    <property type="match status" value="1"/>
</dbReference>
<organism evidence="6 7">
    <name type="scientific">Naja naja</name>
    <name type="common">Indian cobra</name>
    <dbReference type="NCBI Taxonomy" id="35670"/>
    <lineage>
        <taxon>Eukaryota</taxon>
        <taxon>Metazoa</taxon>
        <taxon>Chordata</taxon>
        <taxon>Craniata</taxon>
        <taxon>Vertebrata</taxon>
        <taxon>Euteleostomi</taxon>
        <taxon>Lepidosauria</taxon>
        <taxon>Squamata</taxon>
        <taxon>Bifurcata</taxon>
        <taxon>Unidentata</taxon>
        <taxon>Episquamata</taxon>
        <taxon>Toxicofera</taxon>
        <taxon>Serpentes</taxon>
        <taxon>Colubroidea</taxon>
        <taxon>Elapidae</taxon>
        <taxon>Elapinae</taxon>
        <taxon>Naja</taxon>
    </lineage>
</organism>
<dbReference type="PANTHER" id="PTHR10196">
    <property type="entry name" value="SUGAR KINASE"/>
    <property type="match status" value="1"/>
</dbReference>
<evidence type="ECO:0000256" key="2">
    <source>
        <dbReference type="ARBA" id="ARBA00022679"/>
    </source>
</evidence>
<comment type="similarity">
    <text evidence="1">Belongs to the FGGY kinase family.</text>
</comment>
<dbReference type="Gene3D" id="3.30.420.40">
    <property type="match status" value="1"/>
</dbReference>
<evidence type="ECO:0000256" key="4">
    <source>
        <dbReference type="SAM" id="SignalP"/>
    </source>
</evidence>
<dbReference type="GO" id="GO:0071222">
    <property type="term" value="P:cellular response to lipopolysaccharide"/>
    <property type="evidence" value="ECO:0007669"/>
    <property type="project" value="Ensembl"/>
</dbReference>
<dbReference type="GO" id="GO:0071353">
    <property type="term" value="P:cellular response to interleukin-4"/>
    <property type="evidence" value="ECO:0007669"/>
    <property type="project" value="Ensembl"/>
</dbReference>
<dbReference type="Pfam" id="PF00370">
    <property type="entry name" value="FGGY_N"/>
    <property type="match status" value="1"/>
</dbReference>
<keyword evidence="2" id="KW-0808">Transferase</keyword>
<keyword evidence="3" id="KW-0418">Kinase</keyword>
<reference evidence="6" key="1">
    <citation type="submission" date="2025-08" db="UniProtKB">
        <authorList>
            <consortium name="Ensembl"/>
        </authorList>
    </citation>
    <scope>IDENTIFICATION</scope>
</reference>
<dbReference type="SUPFAM" id="SSF53067">
    <property type="entry name" value="Actin-like ATPase domain"/>
    <property type="match status" value="1"/>
</dbReference>
<keyword evidence="4" id="KW-0732">Signal</keyword>
<dbReference type="OMA" id="CAMNGGN"/>
<accession>A0A8C6VFH3</accession>
<sequence>AGCLVIGLLPLTLPPAGMSLNEQDVHGIIEALNACLVTLSPATTQRVCCIGVSGQMHGVMFWEAGKGGTWTESGGRWAFQPDKVSHLITWQDGRCSPNFLSSLPAPRSHLSVASGYGCATIFWLLKNRPDFLTPYTTAGTIQDYVVAMLCGREKPQMSVQNAASWGYFNTLEKSWNTKLLKDSGFPIHLLPEVVDSGDLAGETCWAWHQIPAGTKVGVALGDFQCSVYSCMSENSDAVLNIGTSAQLTVSMPPEFQPRDSPDPNSPVQYFPYFDNRYLAVAASLNGGNVMATFVKMVVGWMAELGRTFEERGGGVCAEQLSGFPTLSLASPSGLKDAGAKRVVASGSGLCRNEVMKQEVEEAFALPVDYGKAADAALGAAYVMLRRNSGRAEPEGTSEVF</sequence>
<protein>
    <submittedName>
        <fullName evidence="6">Sedoheptulokinase</fullName>
    </submittedName>
</protein>
<dbReference type="GeneTree" id="ENSGT01000000214434"/>
<proteinExistence type="inferred from homology"/>
<dbReference type="PANTHER" id="PTHR10196:SF67">
    <property type="entry name" value="SEDOHEPTULOKINASE"/>
    <property type="match status" value="1"/>
</dbReference>
<evidence type="ECO:0000313" key="6">
    <source>
        <dbReference type="Ensembl" id="ENSNNAP00000003525.1"/>
    </source>
</evidence>
<gene>
    <name evidence="6" type="primary">SHPK</name>
</gene>
<evidence type="ECO:0000256" key="3">
    <source>
        <dbReference type="ARBA" id="ARBA00022777"/>
    </source>
</evidence>
<dbReference type="GO" id="GO:0035963">
    <property type="term" value="P:cellular response to interleukin-13"/>
    <property type="evidence" value="ECO:0007669"/>
    <property type="project" value="Ensembl"/>
</dbReference>
<dbReference type="Proteomes" id="UP000694559">
    <property type="component" value="Unplaced"/>
</dbReference>
<dbReference type="OrthoDB" id="10264182at2759"/>
<dbReference type="GO" id="GO:0050727">
    <property type="term" value="P:regulation of inflammatory response"/>
    <property type="evidence" value="ECO:0007669"/>
    <property type="project" value="Ensembl"/>
</dbReference>
<name>A0A8C6VFH3_NAJNA</name>
<dbReference type="FunFam" id="3.30.420.40:FF:000132">
    <property type="entry name" value="Sedoheptulokinase"/>
    <property type="match status" value="1"/>
</dbReference>
<evidence type="ECO:0000259" key="5">
    <source>
        <dbReference type="Pfam" id="PF00370"/>
    </source>
</evidence>
<feature type="chain" id="PRO_5034886745" evidence="4">
    <location>
        <begin position="20"/>
        <end position="400"/>
    </location>
</feature>
<dbReference type="GO" id="GO:0006071">
    <property type="term" value="P:glycerol metabolic process"/>
    <property type="evidence" value="ECO:0007669"/>
    <property type="project" value="TreeGrafter"/>
</dbReference>
<dbReference type="GO" id="GO:0005829">
    <property type="term" value="C:cytosol"/>
    <property type="evidence" value="ECO:0007669"/>
    <property type="project" value="TreeGrafter"/>
</dbReference>
<feature type="signal peptide" evidence="4">
    <location>
        <begin position="1"/>
        <end position="19"/>
    </location>
</feature>
<dbReference type="InterPro" id="IPR018484">
    <property type="entry name" value="FGGY_N"/>
</dbReference>
<dbReference type="InterPro" id="IPR043129">
    <property type="entry name" value="ATPase_NBD"/>
</dbReference>
<dbReference type="GO" id="GO:0043030">
    <property type="term" value="P:regulation of macrophage activation"/>
    <property type="evidence" value="ECO:0007669"/>
    <property type="project" value="Ensembl"/>
</dbReference>
<evidence type="ECO:0000256" key="1">
    <source>
        <dbReference type="ARBA" id="ARBA00009156"/>
    </source>
</evidence>